<dbReference type="PANTHER" id="PTHR37984:SF5">
    <property type="entry name" value="PROTEIN NYNRIN-LIKE"/>
    <property type="match status" value="1"/>
</dbReference>
<dbReference type="InterPro" id="IPR021109">
    <property type="entry name" value="Peptidase_aspartic_dom_sf"/>
</dbReference>
<dbReference type="InterPro" id="IPR001969">
    <property type="entry name" value="Aspartic_peptidase_AS"/>
</dbReference>
<evidence type="ECO:0000313" key="10">
    <source>
        <dbReference type="EMBL" id="CAF4116584.1"/>
    </source>
</evidence>
<dbReference type="GO" id="GO:0004190">
    <property type="term" value="F:aspartic-type endopeptidase activity"/>
    <property type="evidence" value="ECO:0007669"/>
    <property type="project" value="InterPro"/>
</dbReference>
<dbReference type="Gene3D" id="3.30.70.270">
    <property type="match status" value="1"/>
</dbReference>
<dbReference type="SUPFAM" id="SSF56672">
    <property type="entry name" value="DNA/RNA polymerases"/>
    <property type="match status" value="1"/>
</dbReference>
<keyword evidence="5" id="KW-0479">Metal-binding</keyword>
<dbReference type="GO" id="GO:0008270">
    <property type="term" value="F:zinc ion binding"/>
    <property type="evidence" value="ECO:0007669"/>
    <property type="project" value="UniProtKB-KW"/>
</dbReference>
<feature type="region of interest" description="Disordered" evidence="6">
    <location>
        <begin position="161"/>
        <end position="182"/>
    </location>
</feature>
<keyword evidence="5" id="KW-0863">Zinc-finger</keyword>
<gene>
    <name evidence="9" type="ORF">OVA965_LOCUS28894</name>
    <name evidence="10" type="ORF">TMI583_LOCUS29656</name>
</gene>
<dbReference type="Pfam" id="PF08284">
    <property type="entry name" value="RVP_2"/>
    <property type="match status" value="1"/>
</dbReference>
<dbReference type="Proteomes" id="UP000677228">
    <property type="component" value="Unassembled WGS sequence"/>
</dbReference>
<evidence type="ECO:0000256" key="3">
    <source>
        <dbReference type="ARBA" id="ARBA00022722"/>
    </source>
</evidence>
<dbReference type="Pfam" id="PF03732">
    <property type="entry name" value="Retrotrans_gag"/>
    <property type="match status" value="1"/>
</dbReference>
<evidence type="ECO:0000259" key="8">
    <source>
        <dbReference type="PROSITE" id="PS50878"/>
    </source>
</evidence>
<dbReference type="InterPro" id="IPR043502">
    <property type="entry name" value="DNA/RNA_pol_sf"/>
</dbReference>
<dbReference type="Pfam" id="PF00078">
    <property type="entry name" value="RVT_1"/>
    <property type="match status" value="1"/>
</dbReference>
<feature type="compositionally biased region" description="Polar residues" evidence="6">
    <location>
        <begin position="172"/>
        <end position="182"/>
    </location>
</feature>
<keyword evidence="1" id="KW-0808">Transferase</keyword>
<dbReference type="AlphaFoldDB" id="A0A8S2F2X3"/>
<dbReference type="InterPro" id="IPR005162">
    <property type="entry name" value="Retrotrans_gag_dom"/>
</dbReference>
<evidence type="ECO:0000256" key="6">
    <source>
        <dbReference type="SAM" id="MobiDB-lite"/>
    </source>
</evidence>
<feature type="region of interest" description="Disordered" evidence="6">
    <location>
        <begin position="434"/>
        <end position="463"/>
    </location>
</feature>
<evidence type="ECO:0000313" key="9">
    <source>
        <dbReference type="EMBL" id="CAF1309028.1"/>
    </source>
</evidence>
<organism evidence="9 11">
    <name type="scientific">Didymodactylos carnosus</name>
    <dbReference type="NCBI Taxonomy" id="1234261"/>
    <lineage>
        <taxon>Eukaryota</taxon>
        <taxon>Metazoa</taxon>
        <taxon>Spiralia</taxon>
        <taxon>Gnathifera</taxon>
        <taxon>Rotifera</taxon>
        <taxon>Eurotatoria</taxon>
        <taxon>Bdelloidea</taxon>
        <taxon>Philodinida</taxon>
        <taxon>Philodinidae</taxon>
        <taxon>Didymodactylos</taxon>
    </lineage>
</organism>
<sequence>MQQQHVNDWLLIINQKFDACELTEPQRRKWAVAFLSDEALKWYTRQLIKFETWNDLQNALRDNFPSAPEPSQSLRHQQILLRKQGDTEEFTQYYADMTKLCTYYNPVMSNEERLDRLKLGMNNSLLNRCSGSIFTSPQELLAYIQRFELDQQFIKILSSSSGSKDDNIRKLSPTSNSPQQYPTFTRIDSILSPTPFQQGNCRTMKILRCYHCGNSDHFIRHCPKRPRKYCGTNPSLVYINVYVNNRQTRALIDSGAAHSSITQSALSKIRHSSLLPSKTVAHLADSTTPLHIIGEVNLHIRALKIDSLITALVVKHLNSDFILGFNWFVETGARIEYDRHQVSIRSFKLLSSITIPPREASVIQAKTDVSSANLVYFHPDTDFLQCKSVSMVPAMVKVTDYTTFIKIYNNSDRTRTLYKNAVIGQITHTPGDVESFSIPSPISPSPQDSSTLNSIRTTTTSRSTSDTIAKLVAHICDPLERNNLQTILSSHAKIFDSSKITQAHTSLQHTINTGDALPISSRPYPKTVDQRRELQKVIQDMMTNNQIRPSNSPWSSPVILHKKANGGIRFLVDYRKLNSVTKKDSFPQPTTEELVQRLGGHTYFTKLDLKSGYFQIPIDEQDKEKTAFIIQDGVWEFNVLPQGVTNGPPTFQRIMHNLIGNGRNPEKCTITVREIEFLSHVINKDQINLNAY</sequence>
<dbReference type="Proteomes" id="UP000682733">
    <property type="component" value="Unassembled WGS sequence"/>
</dbReference>
<evidence type="ECO:0000256" key="1">
    <source>
        <dbReference type="ARBA" id="ARBA00022679"/>
    </source>
</evidence>
<dbReference type="PROSITE" id="PS50878">
    <property type="entry name" value="RT_POL"/>
    <property type="match status" value="1"/>
</dbReference>
<dbReference type="PANTHER" id="PTHR37984">
    <property type="entry name" value="PROTEIN CBG26694"/>
    <property type="match status" value="1"/>
</dbReference>
<dbReference type="Gene3D" id="3.10.10.10">
    <property type="entry name" value="HIV Type 1 Reverse Transcriptase, subunit A, domain 1"/>
    <property type="match status" value="1"/>
</dbReference>
<dbReference type="InterPro" id="IPR001878">
    <property type="entry name" value="Znf_CCHC"/>
</dbReference>
<proteinExistence type="predicted"/>
<name>A0A8S2F2X3_9BILA</name>
<dbReference type="InterPro" id="IPR000477">
    <property type="entry name" value="RT_dom"/>
</dbReference>
<feature type="compositionally biased region" description="Low complexity" evidence="6">
    <location>
        <begin position="435"/>
        <end position="463"/>
    </location>
</feature>
<dbReference type="EMBL" id="CAJNOK010019989">
    <property type="protein sequence ID" value="CAF1309028.1"/>
    <property type="molecule type" value="Genomic_DNA"/>
</dbReference>
<comment type="caution">
    <text evidence="9">The sequence shown here is derived from an EMBL/GenBank/DDBJ whole genome shotgun (WGS) entry which is preliminary data.</text>
</comment>
<feature type="domain" description="Reverse transcriptase" evidence="8">
    <location>
        <begin position="541"/>
        <end position="692"/>
    </location>
</feature>
<keyword evidence="4" id="KW-0255">Endonuclease</keyword>
<dbReference type="CDD" id="cd00303">
    <property type="entry name" value="retropepsin_like"/>
    <property type="match status" value="1"/>
</dbReference>
<evidence type="ECO:0000256" key="5">
    <source>
        <dbReference type="PROSITE-ProRule" id="PRU00047"/>
    </source>
</evidence>
<evidence type="ECO:0000256" key="4">
    <source>
        <dbReference type="ARBA" id="ARBA00022759"/>
    </source>
</evidence>
<dbReference type="PROSITE" id="PS50158">
    <property type="entry name" value="ZF_CCHC"/>
    <property type="match status" value="1"/>
</dbReference>
<dbReference type="GO" id="GO:0016779">
    <property type="term" value="F:nucleotidyltransferase activity"/>
    <property type="evidence" value="ECO:0007669"/>
    <property type="project" value="UniProtKB-KW"/>
</dbReference>
<evidence type="ECO:0000313" key="11">
    <source>
        <dbReference type="Proteomes" id="UP000677228"/>
    </source>
</evidence>
<keyword evidence="2" id="KW-0548">Nucleotidyltransferase</keyword>
<feature type="domain" description="CCHC-type" evidence="7">
    <location>
        <begin position="208"/>
        <end position="224"/>
    </location>
</feature>
<dbReference type="GO" id="GO:0003676">
    <property type="term" value="F:nucleic acid binding"/>
    <property type="evidence" value="ECO:0007669"/>
    <property type="project" value="InterPro"/>
</dbReference>
<protein>
    <submittedName>
        <fullName evidence="9">Uncharacterized protein</fullName>
    </submittedName>
</protein>
<dbReference type="InterPro" id="IPR043128">
    <property type="entry name" value="Rev_trsase/Diguanyl_cyclase"/>
</dbReference>
<dbReference type="Gene3D" id="2.40.70.10">
    <property type="entry name" value="Acid Proteases"/>
    <property type="match status" value="1"/>
</dbReference>
<dbReference type="SUPFAM" id="SSF50630">
    <property type="entry name" value="Acid proteases"/>
    <property type="match status" value="1"/>
</dbReference>
<reference evidence="9" key="1">
    <citation type="submission" date="2021-02" db="EMBL/GenBank/DDBJ databases">
        <authorList>
            <person name="Nowell W R."/>
        </authorList>
    </citation>
    <scope>NUCLEOTIDE SEQUENCE</scope>
</reference>
<dbReference type="EMBL" id="CAJOBA010041571">
    <property type="protein sequence ID" value="CAF4116584.1"/>
    <property type="molecule type" value="Genomic_DNA"/>
</dbReference>
<keyword evidence="3" id="KW-0540">Nuclease</keyword>
<evidence type="ECO:0000256" key="2">
    <source>
        <dbReference type="ARBA" id="ARBA00022695"/>
    </source>
</evidence>
<dbReference type="CDD" id="cd01647">
    <property type="entry name" value="RT_LTR"/>
    <property type="match status" value="1"/>
</dbReference>
<dbReference type="InterPro" id="IPR050951">
    <property type="entry name" value="Retrovirus_Pol_polyprotein"/>
</dbReference>
<evidence type="ECO:0000259" key="7">
    <source>
        <dbReference type="PROSITE" id="PS50158"/>
    </source>
</evidence>
<dbReference type="GO" id="GO:0006508">
    <property type="term" value="P:proteolysis"/>
    <property type="evidence" value="ECO:0007669"/>
    <property type="project" value="InterPro"/>
</dbReference>
<dbReference type="GO" id="GO:0004519">
    <property type="term" value="F:endonuclease activity"/>
    <property type="evidence" value="ECO:0007669"/>
    <property type="project" value="UniProtKB-KW"/>
</dbReference>
<keyword evidence="4" id="KW-0378">Hydrolase</keyword>
<accession>A0A8S2F2X3</accession>
<keyword evidence="5" id="KW-0862">Zinc</keyword>
<dbReference type="PROSITE" id="PS00141">
    <property type="entry name" value="ASP_PROTEASE"/>
    <property type="match status" value="1"/>
</dbReference>